<feature type="region of interest" description="Disordered" evidence="11">
    <location>
        <begin position="519"/>
        <end position="603"/>
    </location>
</feature>
<evidence type="ECO:0000256" key="12">
    <source>
        <dbReference type="SAM" id="Phobius"/>
    </source>
</evidence>
<evidence type="ECO:0000256" key="11">
    <source>
        <dbReference type="SAM" id="MobiDB-lite"/>
    </source>
</evidence>
<evidence type="ECO:0000256" key="9">
    <source>
        <dbReference type="ARBA" id="ARBA00023012"/>
    </source>
</evidence>
<evidence type="ECO:0000256" key="5">
    <source>
        <dbReference type="ARBA" id="ARBA00022679"/>
    </source>
</evidence>
<comment type="catalytic activity">
    <reaction evidence="1">
        <text>ATP + protein L-histidine = ADP + protein N-phospho-L-histidine.</text>
        <dbReference type="EC" id="2.7.13.3"/>
    </reaction>
</comment>
<dbReference type="Gene3D" id="1.10.287.130">
    <property type="match status" value="1"/>
</dbReference>
<evidence type="ECO:0000256" key="7">
    <source>
        <dbReference type="ARBA" id="ARBA00022777"/>
    </source>
</evidence>
<dbReference type="PROSITE" id="PS50109">
    <property type="entry name" value="HIS_KIN"/>
    <property type="match status" value="1"/>
</dbReference>
<dbReference type="Pfam" id="PF00512">
    <property type="entry name" value="HisKA"/>
    <property type="match status" value="1"/>
</dbReference>
<evidence type="ECO:0000256" key="8">
    <source>
        <dbReference type="ARBA" id="ARBA00022989"/>
    </source>
</evidence>
<protein>
    <recommendedName>
        <fullName evidence="3">histidine kinase</fullName>
        <ecNumber evidence="3">2.7.13.3</ecNumber>
    </recommendedName>
</protein>
<evidence type="ECO:0000256" key="1">
    <source>
        <dbReference type="ARBA" id="ARBA00000085"/>
    </source>
</evidence>
<gene>
    <name evidence="15" type="ORF">SAVMC3_00840</name>
</gene>
<dbReference type="Gene3D" id="6.10.340.10">
    <property type="match status" value="1"/>
</dbReference>
<organism evidence="15">
    <name type="scientific">Streptomyces avermitilis</name>
    <dbReference type="NCBI Taxonomy" id="33903"/>
    <lineage>
        <taxon>Bacteria</taxon>
        <taxon>Bacillati</taxon>
        <taxon>Actinomycetota</taxon>
        <taxon>Actinomycetes</taxon>
        <taxon>Kitasatosporales</taxon>
        <taxon>Streptomycetaceae</taxon>
        <taxon>Streptomyces</taxon>
    </lineage>
</organism>
<keyword evidence="9" id="KW-0902">Two-component regulatory system</keyword>
<evidence type="ECO:0000256" key="4">
    <source>
        <dbReference type="ARBA" id="ARBA00022553"/>
    </source>
</evidence>
<dbReference type="GO" id="GO:0000155">
    <property type="term" value="F:phosphorelay sensor kinase activity"/>
    <property type="evidence" value="ECO:0007669"/>
    <property type="project" value="InterPro"/>
</dbReference>
<dbReference type="PANTHER" id="PTHR45436:SF5">
    <property type="entry name" value="SENSOR HISTIDINE KINASE TRCS"/>
    <property type="match status" value="1"/>
</dbReference>
<dbReference type="PRINTS" id="PR00344">
    <property type="entry name" value="BCTRLSENSOR"/>
</dbReference>
<evidence type="ECO:0000256" key="10">
    <source>
        <dbReference type="ARBA" id="ARBA00023136"/>
    </source>
</evidence>
<dbReference type="CDD" id="cd00082">
    <property type="entry name" value="HisKA"/>
    <property type="match status" value="1"/>
</dbReference>
<dbReference type="AlphaFoldDB" id="A0A499UZ20"/>
<evidence type="ECO:0000256" key="6">
    <source>
        <dbReference type="ARBA" id="ARBA00022692"/>
    </source>
</evidence>
<proteinExistence type="predicted"/>
<evidence type="ECO:0000259" key="14">
    <source>
        <dbReference type="PROSITE" id="PS50885"/>
    </source>
</evidence>
<dbReference type="InterPro" id="IPR003594">
    <property type="entry name" value="HATPase_dom"/>
</dbReference>
<dbReference type="EMBL" id="AP019621">
    <property type="protein sequence ID" value="BBJ47455.1"/>
    <property type="molecule type" value="Genomic_DNA"/>
</dbReference>
<dbReference type="GO" id="GO:0005886">
    <property type="term" value="C:plasma membrane"/>
    <property type="evidence" value="ECO:0007669"/>
    <property type="project" value="UniProtKB-SubCell"/>
</dbReference>
<keyword evidence="10 12" id="KW-0472">Membrane</keyword>
<name>A0A499UZ20_STRAX</name>
<comment type="subcellular location">
    <subcellularLocation>
        <location evidence="2">Cell membrane</location>
    </subcellularLocation>
</comment>
<keyword evidence="4" id="KW-0597">Phosphoprotein</keyword>
<feature type="transmembrane region" description="Helical" evidence="12">
    <location>
        <begin position="61"/>
        <end position="79"/>
    </location>
</feature>
<feature type="domain" description="HAMP" evidence="14">
    <location>
        <begin position="250"/>
        <end position="303"/>
    </location>
</feature>
<keyword evidence="6 12" id="KW-0812">Transmembrane</keyword>
<evidence type="ECO:0000259" key="13">
    <source>
        <dbReference type="PROSITE" id="PS50109"/>
    </source>
</evidence>
<dbReference type="SMART" id="SM00387">
    <property type="entry name" value="HATPase_c"/>
    <property type="match status" value="1"/>
</dbReference>
<dbReference type="InterPro" id="IPR004358">
    <property type="entry name" value="Sig_transdc_His_kin-like_C"/>
</dbReference>
<dbReference type="EC" id="2.7.13.3" evidence="3"/>
<dbReference type="InterPro" id="IPR003660">
    <property type="entry name" value="HAMP_dom"/>
</dbReference>
<keyword evidence="8 12" id="KW-1133">Transmembrane helix</keyword>
<dbReference type="SMART" id="SM00304">
    <property type="entry name" value="HAMP"/>
    <property type="match status" value="1"/>
</dbReference>
<dbReference type="PANTHER" id="PTHR45436">
    <property type="entry name" value="SENSOR HISTIDINE KINASE YKOH"/>
    <property type="match status" value="1"/>
</dbReference>
<evidence type="ECO:0000256" key="2">
    <source>
        <dbReference type="ARBA" id="ARBA00004236"/>
    </source>
</evidence>
<dbReference type="Pfam" id="PF00672">
    <property type="entry name" value="HAMP"/>
    <property type="match status" value="1"/>
</dbReference>
<evidence type="ECO:0000313" key="15">
    <source>
        <dbReference type="EMBL" id="BBJ47455.1"/>
    </source>
</evidence>
<dbReference type="InterPro" id="IPR005467">
    <property type="entry name" value="His_kinase_dom"/>
</dbReference>
<dbReference type="Gene3D" id="3.30.565.10">
    <property type="entry name" value="Histidine kinase-like ATPase, C-terminal domain"/>
    <property type="match status" value="1"/>
</dbReference>
<dbReference type="CDD" id="cd00075">
    <property type="entry name" value="HATPase"/>
    <property type="match status" value="1"/>
</dbReference>
<reference evidence="15" key="1">
    <citation type="submission" date="2019-04" db="EMBL/GenBank/DDBJ databases">
        <title>Draft genome sequences of Streptomyces avermitilis MC3.</title>
        <authorList>
            <person name="Komaki H."/>
            <person name="Tamura T."/>
            <person name="Hosoyama A."/>
        </authorList>
    </citation>
    <scope>NUCLEOTIDE SEQUENCE</scope>
    <source>
        <strain evidence="15">MC3</strain>
    </source>
</reference>
<keyword evidence="5" id="KW-0808">Transferase</keyword>
<feature type="domain" description="Histidine kinase" evidence="13">
    <location>
        <begin position="311"/>
        <end position="530"/>
    </location>
</feature>
<dbReference type="InterPro" id="IPR036890">
    <property type="entry name" value="HATPase_C_sf"/>
</dbReference>
<feature type="region of interest" description="Disordered" evidence="11">
    <location>
        <begin position="1"/>
        <end position="25"/>
    </location>
</feature>
<dbReference type="InterPro" id="IPR050428">
    <property type="entry name" value="TCS_sensor_his_kinase"/>
</dbReference>
<dbReference type="SUPFAM" id="SSF55874">
    <property type="entry name" value="ATPase domain of HSP90 chaperone/DNA topoisomerase II/histidine kinase"/>
    <property type="match status" value="1"/>
</dbReference>
<dbReference type="PROSITE" id="PS50885">
    <property type="entry name" value="HAMP"/>
    <property type="match status" value="1"/>
</dbReference>
<evidence type="ECO:0000256" key="3">
    <source>
        <dbReference type="ARBA" id="ARBA00012438"/>
    </source>
</evidence>
<sequence>MTDVPNGRDPNGRDPNGRRALVPASPPGMLRRLQRARLLPRSVRVLRSLRVLPRSVRARSALAAAFAAAVLFTSGALLMRHQLYDERLRATSSVAQQQVTTLLSATANSSISGPWGAPYEIVAGDGMLLASSPELEPYEKDGHAFLTGPGRGGSLPLYTRRRFTFPAVAEPAARSLSGQTLTTVEGTVPASYLPGETQGRGVAAGARVRVYVLIVPDDAERAVGELDRELVVAVPLATALVAGVAWLATRRALRPVEAIRARTASVTAADPRERVEVPDTADEVAELALTINATLQRLEEAATAQRRFVADAAHELRSPLATLLAGLEVATAYPDRADWPAVVSAAGRQARRLSGLTEELLLLARLDAGAPPAPAERVDVAALAGRLSEEYAERAGGSPKVDLLVAAPDAATTVFAAPGDLERILRNLLDNALRHAVGRVLLTVARDSAAPGSVLCTVRDDGAGVAEADSERIFERFTRLDESRTRTDGGTGLGLAIARDLAARHGGLLVLAVQPKGSGRASSSACPRETRCRYGPAPSRVGGGPPGRSDFEGARRVTAAVPARGSPGPLSDGFRPARALEGRGGTEPGRRAGRTMTHPFKTS</sequence>
<dbReference type="InterPro" id="IPR036097">
    <property type="entry name" value="HisK_dim/P_sf"/>
</dbReference>
<accession>A0A499UZ20</accession>
<dbReference type="InterPro" id="IPR003661">
    <property type="entry name" value="HisK_dim/P_dom"/>
</dbReference>
<dbReference type="SMART" id="SM00388">
    <property type="entry name" value="HisKA"/>
    <property type="match status" value="1"/>
</dbReference>
<dbReference type="CDD" id="cd06225">
    <property type="entry name" value="HAMP"/>
    <property type="match status" value="1"/>
</dbReference>
<dbReference type="Pfam" id="PF02518">
    <property type="entry name" value="HATPase_c"/>
    <property type="match status" value="1"/>
</dbReference>
<dbReference type="SUPFAM" id="SSF47384">
    <property type="entry name" value="Homodimeric domain of signal transducing histidine kinase"/>
    <property type="match status" value="1"/>
</dbReference>
<keyword evidence="7" id="KW-0418">Kinase</keyword>